<dbReference type="Proteomes" id="UP000734854">
    <property type="component" value="Unassembled WGS sequence"/>
</dbReference>
<reference evidence="3 4" key="1">
    <citation type="submission" date="2020-08" db="EMBL/GenBank/DDBJ databases">
        <title>Plant Genome Project.</title>
        <authorList>
            <person name="Zhang R.-G."/>
        </authorList>
    </citation>
    <scope>NUCLEOTIDE SEQUENCE [LARGE SCALE GENOMIC DNA]</scope>
    <source>
        <tissue evidence="3">Rhizome</tissue>
    </source>
</reference>
<dbReference type="AlphaFoldDB" id="A0A8J5FNL6"/>
<feature type="region of interest" description="Disordered" evidence="2">
    <location>
        <begin position="1"/>
        <end position="33"/>
    </location>
</feature>
<proteinExistence type="predicted"/>
<evidence type="ECO:0000256" key="1">
    <source>
        <dbReference type="SAM" id="Coils"/>
    </source>
</evidence>
<feature type="compositionally biased region" description="Basic and acidic residues" evidence="2">
    <location>
        <begin position="1"/>
        <end position="11"/>
    </location>
</feature>
<protein>
    <submittedName>
        <fullName evidence="3">Uncharacterized protein</fullName>
    </submittedName>
</protein>
<keyword evidence="1" id="KW-0175">Coiled coil</keyword>
<evidence type="ECO:0000256" key="2">
    <source>
        <dbReference type="SAM" id="MobiDB-lite"/>
    </source>
</evidence>
<keyword evidence="4" id="KW-1185">Reference proteome</keyword>
<accession>A0A8J5FNL6</accession>
<evidence type="ECO:0000313" key="4">
    <source>
        <dbReference type="Proteomes" id="UP000734854"/>
    </source>
</evidence>
<feature type="coiled-coil region" evidence="1">
    <location>
        <begin position="64"/>
        <end position="98"/>
    </location>
</feature>
<organism evidence="3 4">
    <name type="scientific">Zingiber officinale</name>
    <name type="common">Ginger</name>
    <name type="synonym">Amomum zingiber</name>
    <dbReference type="NCBI Taxonomy" id="94328"/>
    <lineage>
        <taxon>Eukaryota</taxon>
        <taxon>Viridiplantae</taxon>
        <taxon>Streptophyta</taxon>
        <taxon>Embryophyta</taxon>
        <taxon>Tracheophyta</taxon>
        <taxon>Spermatophyta</taxon>
        <taxon>Magnoliopsida</taxon>
        <taxon>Liliopsida</taxon>
        <taxon>Zingiberales</taxon>
        <taxon>Zingiberaceae</taxon>
        <taxon>Zingiber</taxon>
    </lineage>
</organism>
<dbReference type="EMBL" id="JACMSC010000013">
    <property type="protein sequence ID" value="KAG6491948.1"/>
    <property type="molecule type" value="Genomic_DNA"/>
</dbReference>
<name>A0A8J5FNL6_ZINOF</name>
<sequence length="226" mass="24918">MPSFSSREKQSKIAAPSHPSGTTNSCNPSSPCTPSHSTFTRIPSYNVTSVCVAPMLLHPQAKSLRELEGRLAEEIKCRDRAERKLKKAMKKLESTKVLDGNDQMAMPLSSVSSSSSQCLSGLANADMLQDVKMRPCFLGSKDLVRDDDASGSSVGESVRDDNKLALVPVGDQLDLQVREVDDIEDNVQGVLMALRNAKEQLIRSLRMRADIYSSRDYLAYQRIKLL</sequence>
<comment type="caution">
    <text evidence="3">The sequence shown here is derived from an EMBL/GenBank/DDBJ whole genome shotgun (WGS) entry which is preliminary data.</text>
</comment>
<feature type="compositionally biased region" description="Low complexity" evidence="2">
    <location>
        <begin position="22"/>
        <end position="33"/>
    </location>
</feature>
<gene>
    <name evidence="3" type="ORF">ZIOFF_046889</name>
</gene>
<evidence type="ECO:0000313" key="3">
    <source>
        <dbReference type="EMBL" id="KAG6491948.1"/>
    </source>
</evidence>